<accession>A0A1S8LLB1</accession>
<evidence type="ECO:0000313" key="1">
    <source>
        <dbReference type="EMBL" id="URZ13039.1"/>
    </source>
</evidence>
<reference evidence="1 2" key="1">
    <citation type="submission" date="2022-04" db="EMBL/GenBank/DDBJ databases">
        <title>Genome sequence of C. roseum typestrain.</title>
        <authorList>
            <person name="Poehlein A."/>
            <person name="Schoch T."/>
            <person name="Duerre P."/>
            <person name="Daniel R."/>
        </authorList>
    </citation>
    <scope>NUCLEOTIDE SEQUENCE [LARGE SCALE GENOMIC DNA]</scope>
    <source>
        <strain evidence="1 2">DSM 7320</strain>
    </source>
</reference>
<dbReference type="Pfam" id="PF16949">
    <property type="entry name" value="ABC_tran_2"/>
    <property type="match status" value="1"/>
</dbReference>
<dbReference type="Proteomes" id="UP000190951">
    <property type="component" value="Chromosome"/>
</dbReference>
<protein>
    <submittedName>
        <fullName evidence="1">Uncharacterized protein</fullName>
    </submittedName>
</protein>
<organism evidence="1 2">
    <name type="scientific">Clostridium felsineum</name>
    <dbReference type="NCBI Taxonomy" id="36839"/>
    <lineage>
        <taxon>Bacteria</taxon>
        <taxon>Bacillati</taxon>
        <taxon>Bacillota</taxon>
        <taxon>Clostridia</taxon>
        <taxon>Eubacteriales</taxon>
        <taxon>Clostridiaceae</taxon>
        <taxon>Clostridium</taxon>
    </lineage>
</organism>
<dbReference type="RefSeq" id="WP_077835307.1">
    <property type="nucleotide sequence ID" value="NZ_CP096983.1"/>
</dbReference>
<sequence>MCKIFKLTRNLFKVDNTLFMGWTKEKNKLFIMLGGITCILIESVLVKIMLTAYEFLSKSNLQNLLIAASFSVATLLTILFSFFYILGMFYFSKDLKILMTLPLKAYEIIGAKTLLVLIYEYFLELFFILPLLVTFNYKFHDPIFGIYSIIVYIVFPIIPISFCSVISILIMWFAKFINNKRLFKLICGVFICFFVLGIYILNVNANSNDLYLMKNMTDKNYKILTNNIISIFPGARFITYSFVDYANINGFINLLILIIFSGALFFVMMLCTKLLYFKSIAYINEDKTIKKKTIKRKSYKKRLVIISYTVKELKNILRTPAYFQNCIISGVIVPCVIFIVLCKVFLKNYMIADNIFFVFGTSIIIFISQLNEICCTSISREGNLFFIVKYIPINFKIQILGKAISGIIISFLSEILILVSSVFIFKIKVYISILVAIVSTLGIIGFSFLGLLIDLKLPKFEWENEVAVINHNFNTSIHTVLTLIISIFISIITFMFQMNLKSNFFLMILIYILLDVCMYKLLLSNGSEIIDNDFYFNKTYVNNVGKVAKKIKAIFVFAVIIISIVFIFTSISTKVHVTISKANFEIKAGFIDKSYSIKKVTNIYLKDTLPETHKIFGDDVFGVKRGEFYVEGLGKGMLFLQKSKGPFIYVIVNRSFVIINSKNVDDTKKIYRQLLKKVKLNKQI</sequence>
<evidence type="ECO:0000313" key="2">
    <source>
        <dbReference type="Proteomes" id="UP000190951"/>
    </source>
</evidence>
<dbReference type="EMBL" id="CP096983">
    <property type="protein sequence ID" value="URZ13039.1"/>
    <property type="molecule type" value="Genomic_DNA"/>
</dbReference>
<proteinExistence type="predicted"/>
<name>A0A1S8LLB1_9CLOT</name>
<dbReference type="KEGG" id="crw:CROST_037890"/>
<dbReference type="InterPro" id="IPR031599">
    <property type="entry name" value="ABC_tran_2"/>
</dbReference>
<gene>
    <name evidence="1" type="ORF">CROST_037890</name>
</gene>
<dbReference type="AlphaFoldDB" id="A0A1S8LLB1"/>
<keyword evidence="2" id="KW-1185">Reference proteome</keyword>
<dbReference type="STRING" id="84029.CROST_04850"/>